<organism evidence="2 3">
    <name type="scientific">Lachancea fermentati</name>
    <name type="common">Zygosaccharomyces fermentati</name>
    <dbReference type="NCBI Taxonomy" id="4955"/>
    <lineage>
        <taxon>Eukaryota</taxon>
        <taxon>Fungi</taxon>
        <taxon>Dikarya</taxon>
        <taxon>Ascomycota</taxon>
        <taxon>Saccharomycotina</taxon>
        <taxon>Saccharomycetes</taxon>
        <taxon>Saccharomycetales</taxon>
        <taxon>Saccharomycetaceae</taxon>
        <taxon>Lachancea</taxon>
    </lineage>
</organism>
<dbReference type="Pfam" id="PF08691">
    <property type="entry name" value="Nse5"/>
    <property type="match status" value="1"/>
</dbReference>
<gene>
    <name evidence="2" type="ORF">LAFE_0F17084G</name>
</gene>
<evidence type="ECO:0000313" key="2">
    <source>
        <dbReference type="EMBL" id="SCW02915.1"/>
    </source>
</evidence>
<protein>
    <submittedName>
        <fullName evidence="2">LAFE_0F17084g1_1</fullName>
    </submittedName>
</protein>
<dbReference type="AlphaFoldDB" id="A0A1G4MGC5"/>
<dbReference type="OrthoDB" id="4066051at2759"/>
<accession>A0A1G4MGC5</accession>
<reference evidence="3" key="1">
    <citation type="submission" date="2016-03" db="EMBL/GenBank/DDBJ databases">
        <authorList>
            <person name="Devillers H."/>
        </authorList>
    </citation>
    <scope>NUCLEOTIDE SEQUENCE [LARGE SCALE GENOMIC DNA]</scope>
</reference>
<evidence type="ECO:0000313" key="3">
    <source>
        <dbReference type="Proteomes" id="UP000190831"/>
    </source>
</evidence>
<dbReference type="OMA" id="TEYFKDC"/>
<feature type="compositionally biased region" description="Acidic residues" evidence="1">
    <location>
        <begin position="43"/>
        <end position="55"/>
    </location>
</feature>
<feature type="region of interest" description="Disordered" evidence="1">
    <location>
        <begin position="1"/>
        <end position="73"/>
    </location>
</feature>
<dbReference type="InterPro" id="IPR014803">
    <property type="entry name" value="DNA_repair_Nse5/Nse6"/>
</dbReference>
<sequence>MPESTCDSADVGTDELVLDSQDSEVESPIQTNELNLSFTELSASEESDGDSESDDNLSANVNHSLSAPDVKTHSGPDWSLQFKDFELGSHFDKNIVTSLEALENISKQIDAPSVEKKSQAETVRLKRAELLSKLKRKVHPDYIDLLIKENNSQQFQDWHFLRNNATFIQCDIWQEFIGKRKKQTMPLEELMLAFGVPSELLDPHFKIEDISQYDPLNKLVPVDVMCDELVKYINDPRFTQYFILFILDRKIFQSIECTTDWCTRVFNSISLSKFINTYLDVVPRDCFFLHFRTIRQIPQMQELLLTCLFEKISQDTLVARLKDLLSARQYQEALYFTLLIYGSTYMPFGKTRTSEHLSSYLFDQYDDGNHVELTIIRSYINLFMKIK</sequence>
<name>A0A1G4MGC5_LACFM</name>
<keyword evidence="3" id="KW-1185">Reference proteome</keyword>
<proteinExistence type="predicted"/>
<dbReference type="STRING" id="4955.A0A1G4MGC5"/>
<feature type="compositionally biased region" description="Acidic residues" evidence="1">
    <location>
        <begin position="12"/>
        <end position="25"/>
    </location>
</feature>
<dbReference type="EMBL" id="LT598490">
    <property type="protein sequence ID" value="SCW02915.1"/>
    <property type="molecule type" value="Genomic_DNA"/>
</dbReference>
<feature type="compositionally biased region" description="Polar residues" evidence="1">
    <location>
        <begin position="28"/>
        <end position="39"/>
    </location>
</feature>
<dbReference type="Proteomes" id="UP000190831">
    <property type="component" value="Chromosome F"/>
</dbReference>
<evidence type="ECO:0000256" key="1">
    <source>
        <dbReference type="SAM" id="MobiDB-lite"/>
    </source>
</evidence>